<dbReference type="EMBL" id="JBHSQE010000008">
    <property type="protein sequence ID" value="MFC6146833.1"/>
    <property type="molecule type" value="Genomic_DNA"/>
</dbReference>
<protein>
    <submittedName>
        <fullName evidence="2">GNAT family N-acetyltransferase</fullName>
    </submittedName>
</protein>
<dbReference type="RefSeq" id="WP_377001483.1">
    <property type="nucleotide sequence ID" value="NZ_JBHSQE010000008.1"/>
</dbReference>
<dbReference type="CDD" id="cd04301">
    <property type="entry name" value="NAT_SF"/>
    <property type="match status" value="1"/>
</dbReference>
<name>A0ABW1QD05_9CORY</name>
<feature type="domain" description="N-acetyltransferase" evidence="1">
    <location>
        <begin position="6"/>
        <end position="143"/>
    </location>
</feature>
<organism evidence="2 3">
    <name type="scientific">Corynebacterium nasicanis</name>
    <dbReference type="NCBI Taxonomy" id="1448267"/>
    <lineage>
        <taxon>Bacteria</taxon>
        <taxon>Bacillati</taxon>
        <taxon>Actinomycetota</taxon>
        <taxon>Actinomycetes</taxon>
        <taxon>Mycobacteriales</taxon>
        <taxon>Corynebacteriaceae</taxon>
        <taxon>Corynebacterium</taxon>
    </lineage>
</organism>
<dbReference type="InterPro" id="IPR000182">
    <property type="entry name" value="GNAT_dom"/>
</dbReference>
<dbReference type="InterPro" id="IPR016181">
    <property type="entry name" value="Acyl_CoA_acyltransferase"/>
</dbReference>
<gene>
    <name evidence="2" type="ORF">ACFPUZ_08440</name>
</gene>
<evidence type="ECO:0000313" key="3">
    <source>
        <dbReference type="Proteomes" id="UP001596244"/>
    </source>
</evidence>
<proteinExistence type="predicted"/>
<reference evidence="3" key="1">
    <citation type="journal article" date="2019" name="Int. J. Syst. Evol. Microbiol.">
        <title>The Global Catalogue of Microorganisms (GCM) 10K type strain sequencing project: providing services to taxonomists for standard genome sequencing and annotation.</title>
        <authorList>
            <consortium name="The Broad Institute Genomics Platform"/>
            <consortium name="The Broad Institute Genome Sequencing Center for Infectious Disease"/>
            <person name="Wu L."/>
            <person name="Ma J."/>
        </authorList>
    </citation>
    <scope>NUCLEOTIDE SEQUENCE [LARGE SCALE GENOMIC DNA]</scope>
    <source>
        <strain evidence="3">CCUG 51943</strain>
    </source>
</reference>
<dbReference type="Proteomes" id="UP001596244">
    <property type="component" value="Unassembled WGS sequence"/>
</dbReference>
<dbReference type="PROSITE" id="PS51186">
    <property type="entry name" value="GNAT"/>
    <property type="match status" value="1"/>
</dbReference>
<dbReference type="SUPFAM" id="SSF55729">
    <property type="entry name" value="Acyl-CoA N-acyltransferases (Nat)"/>
    <property type="match status" value="1"/>
</dbReference>
<evidence type="ECO:0000259" key="1">
    <source>
        <dbReference type="PROSITE" id="PS51186"/>
    </source>
</evidence>
<evidence type="ECO:0000313" key="2">
    <source>
        <dbReference type="EMBL" id="MFC6146833.1"/>
    </source>
</evidence>
<comment type="caution">
    <text evidence="2">The sequence shown here is derived from an EMBL/GenBank/DDBJ whole genome shotgun (WGS) entry which is preliminary data.</text>
</comment>
<keyword evidence="3" id="KW-1185">Reference proteome</keyword>
<sequence length="145" mass="15939">MRLTAGPLAELSPLQVHQLYKLRVDVFVHEQQCTYAEIDDTDALDTTVHICAWSGDELLGTARLFPVAEGLQFGRFCLAPQARGTGLARQIMSQALEFGAGRDMLLDAQAPLVPYYEAYGFSPSGELFDDAGVPHQPMRRATVRA</sequence>
<accession>A0ABW1QD05</accession>
<dbReference type="Pfam" id="PF13673">
    <property type="entry name" value="Acetyltransf_10"/>
    <property type="match status" value="1"/>
</dbReference>
<dbReference type="Gene3D" id="3.40.630.30">
    <property type="match status" value="1"/>
</dbReference>